<feature type="transmembrane region" description="Helical" evidence="7">
    <location>
        <begin position="147"/>
        <end position="164"/>
    </location>
</feature>
<evidence type="ECO:0000313" key="10">
    <source>
        <dbReference type="Proteomes" id="UP000051586"/>
    </source>
</evidence>
<feature type="domain" description="Threonine/serine exporter-like N-terminal" evidence="8">
    <location>
        <begin position="17"/>
        <end position="252"/>
    </location>
</feature>
<evidence type="ECO:0000256" key="3">
    <source>
        <dbReference type="ARBA" id="ARBA00022692"/>
    </source>
</evidence>
<dbReference type="PANTHER" id="PTHR34390">
    <property type="entry name" value="UPF0442 PROTEIN YJJB-RELATED"/>
    <property type="match status" value="1"/>
</dbReference>
<dbReference type="InterPro" id="IPR010619">
    <property type="entry name" value="ThrE-like_N"/>
</dbReference>
<feature type="transmembrane region" description="Helical" evidence="7">
    <location>
        <begin position="200"/>
        <end position="223"/>
    </location>
</feature>
<evidence type="ECO:0000256" key="1">
    <source>
        <dbReference type="ARBA" id="ARBA00004651"/>
    </source>
</evidence>
<dbReference type="GO" id="GO:0015744">
    <property type="term" value="P:succinate transport"/>
    <property type="evidence" value="ECO:0007669"/>
    <property type="project" value="TreeGrafter"/>
</dbReference>
<comment type="similarity">
    <text evidence="6">Belongs to the ThrE exporter (TC 2.A.79) family.</text>
</comment>
<dbReference type="Pfam" id="PF06738">
    <property type="entry name" value="ThrE"/>
    <property type="match status" value="1"/>
</dbReference>
<reference evidence="9 10" key="1">
    <citation type="journal article" date="2015" name="Genome Announc.">
        <title>Expanding the biotechnology potential of lactobacilli through comparative genomics of 213 strains and associated genera.</title>
        <authorList>
            <person name="Sun Z."/>
            <person name="Harris H.M."/>
            <person name="McCann A."/>
            <person name="Guo C."/>
            <person name="Argimon S."/>
            <person name="Zhang W."/>
            <person name="Yang X."/>
            <person name="Jeffery I.B."/>
            <person name="Cooney J.C."/>
            <person name="Kagawa T.F."/>
            <person name="Liu W."/>
            <person name="Song Y."/>
            <person name="Salvetti E."/>
            <person name="Wrobel A."/>
            <person name="Rasinkangas P."/>
            <person name="Parkhill J."/>
            <person name="Rea M.C."/>
            <person name="O'Sullivan O."/>
            <person name="Ritari J."/>
            <person name="Douillard F.P."/>
            <person name="Paul Ross R."/>
            <person name="Yang R."/>
            <person name="Briner A.E."/>
            <person name="Felis G.E."/>
            <person name="de Vos W.M."/>
            <person name="Barrangou R."/>
            <person name="Klaenhammer T.R."/>
            <person name="Caufield P.W."/>
            <person name="Cui Y."/>
            <person name="Zhang H."/>
            <person name="O'Toole P.W."/>
        </authorList>
    </citation>
    <scope>NUCLEOTIDE SEQUENCE [LARGE SCALE GENOMIC DNA]</scope>
    <source>
        <strain evidence="9 10">DSM 22689</strain>
    </source>
</reference>
<keyword evidence="5 7" id="KW-0472">Membrane</keyword>
<dbReference type="AlphaFoldDB" id="A0A0R2CH14"/>
<evidence type="ECO:0000259" key="8">
    <source>
        <dbReference type="Pfam" id="PF06738"/>
    </source>
</evidence>
<keyword evidence="3 7" id="KW-0812">Transmembrane</keyword>
<feature type="transmembrane region" description="Helical" evidence="7">
    <location>
        <begin position="176"/>
        <end position="194"/>
    </location>
</feature>
<sequence>MNEPTLSIKEKNLLVQTCLLAGKILIENGSELNRVSDTIKRIAANAGVPNLRAYVTITGIMISIDDDDTVAKIAEIDQRDFDLRRIEVVNRLSRKFAAHQITLHRFYRMLQKIPYFGRYYQFWQRLLAAALLSGMISVIFTHDYGDFWLTSVVGMLGWLIYQGVRKRVTASFISEFVAATVIGMVAIMAVRLGLGHSADNIIIGAVMPLVPGVQITNAVRDLIYGNLISGPARGIEALICACALGFGVSLALIWLG</sequence>
<dbReference type="PATRIC" id="fig|1423745.4.peg.1261"/>
<dbReference type="EMBL" id="AYZI01000008">
    <property type="protein sequence ID" value="KRM90512.1"/>
    <property type="molecule type" value="Genomic_DNA"/>
</dbReference>
<protein>
    <recommendedName>
        <fullName evidence="8">Threonine/serine exporter-like N-terminal domain-containing protein</fullName>
    </recommendedName>
</protein>
<dbReference type="GO" id="GO:0022857">
    <property type="term" value="F:transmembrane transporter activity"/>
    <property type="evidence" value="ECO:0007669"/>
    <property type="project" value="InterPro"/>
</dbReference>
<dbReference type="Proteomes" id="UP000051586">
    <property type="component" value="Unassembled WGS sequence"/>
</dbReference>
<dbReference type="PANTHER" id="PTHR34390:SF2">
    <property type="entry name" value="SUCCINATE TRANSPORTER SUBUNIT YJJP-RELATED"/>
    <property type="match status" value="1"/>
</dbReference>
<comment type="caution">
    <text evidence="9">The sequence shown here is derived from an EMBL/GenBank/DDBJ whole genome shotgun (WGS) entry which is preliminary data.</text>
</comment>
<dbReference type="RefSeq" id="WP_009166857.1">
    <property type="nucleotide sequence ID" value="NZ_AYZI01000008.1"/>
</dbReference>
<feature type="transmembrane region" description="Helical" evidence="7">
    <location>
        <begin position="122"/>
        <end position="141"/>
    </location>
</feature>
<keyword evidence="4 7" id="KW-1133">Transmembrane helix</keyword>
<keyword evidence="2" id="KW-1003">Cell membrane</keyword>
<feature type="transmembrane region" description="Helical" evidence="7">
    <location>
        <begin position="235"/>
        <end position="255"/>
    </location>
</feature>
<proteinExistence type="inferred from homology"/>
<accession>A0A0R2CH14</accession>
<dbReference type="STRING" id="1423745.GCA_001311215_00786"/>
<dbReference type="InterPro" id="IPR050539">
    <property type="entry name" value="ThrE_Dicarb/AminoAcid_Exp"/>
</dbReference>
<organism evidence="9 10">
    <name type="scientific">Fructilactobacillus florum DSM 22689 = JCM 16035</name>
    <dbReference type="NCBI Taxonomy" id="1423745"/>
    <lineage>
        <taxon>Bacteria</taxon>
        <taxon>Bacillati</taxon>
        <taxon>Bacillota</taxon>
        <taxon>Bacilli</taxon>
        <taxon>Lactobacillales</taxon>
        <taxon>Lactobacillaceae</taxon>
        <taxon>Fructilactobacillus</taxon>
    </lineage>
</organism>
<evidence type="ECO:0000256" key="7">
    <source>
        <dbReference type="SAM" id="Phobius"/>
    </source>
</evidence>
<comment type="subcellular location">
    <subcellularLocation>
        <location evidence="1">Cell membrane</location>
        <topology evidence="1">Multi-pass membrane protein</topology>
    </subcellularLocation>
</comment>
<name>A0A0R2CH14_9LACO</name>
<gene>
    <name evidence="9" type="ORF">FC87_GL001196</name>
</gene>
<evidence type="ECO:0000256" key="5">
    <source>
        <dbReference type="ARBA" id="ARBA00023136"/>
    </source>
</evidence>
<evidence type="ECO:0000256" key="4">
    <source>
        <dbReference type="ARBA" id="ARBA00022989"/>
    </source>
</evidence>
<evidence type="ECO:0000313" key="9">
    <source>
        <dbReference type="EMBL" id="KRM90512.1"/>
    </source>
</evidence>
<evidence type="ECO:0000256" key="6">
    <source>
        <dbReference type="ARBA" id="ARBA00034125"/>
    </source>
</evidence>
<dbReference type="GO" id="GO:0005886">
    <property type="term" value="C:plasma membrane"/>
    <property type="evidence" value="ECO:0007669"/>
    <property type="project" value="UniProtKB-SubCell"/>
</dbReference>
<evidence type="ECO:0000256" key="2">
    <source>
        <dbReference type="ARBA" id="ARBA00022475"/>
    </source>
</evidence>